<reference evidence="1" key="2">
    <citation type="submission" date="2015-07" db="EMBL/GenBank/DDBJ databases">
        <authorList>
            <person name="Noorani M."/>
        </authorList>
    </citation>
    <scope>NUCLEOTIDE SEQUENCE</scope>
    <source>
        <strain evidence="1">Yugu1</strain>
    </source>
</reference>
<evidence type="ECO:0000313" key="1">
    <source>
        <dbReference type="EMBL" id="RCV08735.1"/>
    </source>
</evidence>
<sequence>MPKRKGFDERCGDVGAVKWPAPQRKQHLYLLLDDWERGYSVRRLDTDAFDSDAGANPPAPPERFAEPPVARIEAEHANDDRNFVSHGTKIFAMQPGEASPAIPAFDARTLGLSLCPWPSSSHRDYRLPFFASAAGKLFVFTDAYAAYLGDQPPPGSKVPWAWTAMEARPPFYASQVRCYALHPDGRTLFVSAGSRRRHRSGTFSLDADRLEWTRHGDWLLPFRGQAYFDAELEAWVGLCGERDGGDGRLCACDVTPVAAELTSPPSPKLGEDKLFRRNPELHLGAKLVESMFHKDDEHLLRDHKVDVVDAYYNCPPQRRRVLYMTTFGLKYNKEGQLRTTLQRAHGCKMYKRPHDSGGSTKPLEFWL</sequence>
<name>K3Z0N8_SETIT</name>
<dbReference type="Pfam" id="PF07893">
    <property type="entry name" value="DUF1668"/>
    <property type="match status" value="1"/>
</dbReference>
<keyword evidence="3" id="KW-1185">Reference proteome</keyword>
<dbReference type="Gramene" id="KQL31919">
    <property type="protein sequence ID" value="KQL31919"/>
    <property type="gene ID" value="SETIT_020104mg"/>
</dbReference>
<accession>K3Z0N8</accession>
<organism evidence="1">
    <name type="scientific">Setaria italica</name>
    <name type="common">Foxtail millet</name>
    <name type="synonym">Panicum italicum</name>
    <dbReference type="NCBI Taxonomy" id="4555"/>
    <lineage>
        <taxon>Eukaryota</taxon>
        <taxon>Viridiplantae</taxon>
        <taxon>Streptophyta</taxon>
        <taxon>Embryophyta</taxon>
        <taxon>Tracheophyta</taxon>
        <taxon>Spermatophyta</taxon>
        <taxon>Magnoliopsida</taxon>
        <taxon>Liliopsida</taxon>
        <taxon>Poales</taxon>
        <taxon>Poaceae</taxon>
        <taxon>PACMAD clade</taxon>
        <taxon>Panicoideae</taxon>
        <taxon>Panicodae</taxon>
        <taxon>Paniceae</taxon>
        <taxon>Cenchrinae</taxon>
        <taxon>Setaria</taxon>
    </lineage>
</organism>
<evidence type="ECO:0008006" key="4">
    <source>
        <dbReference type="Google" id="ProtNLM"/>
    </source>
</evidence>
<dbReference type="AlphaFoldDB" id="K3Z0N8"/>
<dbReference type="eggNOG" id="ENOG502R3EH">
    <property type="taxonomic scope" value="Eukaryota"/>
</dbReference>
<evidence type="ECO:0000313" key="2">
    <source>
        <dbReference type="EnsemblPlants" id="KQL31919"/>
    </source>
</evidence>
<dbReference type="InterPro" id="IPR012871">
    <property type="entry name" value="DUF1668_ORYSA"/>
</dbReference>
<dbReference type="PANTHER" id="PTHR33085">
    <property type="entry name" value="OS12G0113100 PROTEIN-RELATED"/>
    <property type="match status" value="1"/>
</dbReference>
<dbReference type="OMA" id="HANDDRN"/>
<gene>
    <name evidence="1" type="ORF">SETIT_1G350900v2</name>
</gene>
<protein>
    <recommendedName>
        <fullName evidence="4">DUF1618 domain-containing protein</fullName>
    </recommendedName>
</protein>
<dbReference type="PANTHER" id="PTHR33085:SF50">
    <property type="entry name" value="DUF1618 DOMAIN-CONTAINING PROTEIN"/>
    <property type="match status" value="1"/>
</dbReference>
<dbReference type="EnsemblPlants" id="KQL31919">
    <property type="protein sequence ID" value="KQL31919"/>
    <property type="gene ID" value="SETIT_020104mg"/>
</dbReference>
<dbReference type="Proteomes" id="UP000004995">
    <property type="component" value="Unassembled WGS sequence"/>
</dbReference>
<dbReference type="HOGENOM" id="CLU_021283_0_1_1"/>
<dbReference type="OrthoDB" id="674784at2759"/>
<evidence type="ECO:0000313" key="3">
    <source>
        <dbReference type="Proteomes" id="UP000004995"/>
    </source>
</evidence>
<reference evidence="2" key="3">
    <citation type="submission" date="2018-08" db="UniProtKB">
        <authorList>
            <consortium name="EnsemblPlants"/>
        </authorList>
    </citation>
    <scope>IDENTIFICATION</scope>
    <source>
        <strain evidence="2">Yugu1</strain>
    </source>
</reference>
<reference evidence="1 3" key="1">
    <citation type="journal article" date="2012" name="Nat. Biotechnol.">
        <title>Reference genome sequence of the model plant Setaria.</title>
        <authorList>
            <person name="Bennetzen J.L."/>
            <person name="Schmutz J."/>
            <person name="Wang H."/>
            <person name="Percifield R."/>
            <person name="Hawkins J."/>
            <person name="Pontaroli A.C."/>
            <person name="Estep M."/>
            <person name="Feng L."/>
            <person name="Vaughn J.N."/>
            <person name="Grimwood J."/>
            <person name="Jenkins J."/>
            <person name="Barry K."/>
            <person name="Lindquist E."/>
            <person name="Hellsten U."/>
            <person name="Deshpande S."/>
            <person name="Wang X."/>
            <person name="Wu X."/>
            <person name="Mitros T."/>
            <person name="Triplett J."/>
            <person name="Yang X."/>
            <person name="Ye C.Y."/>
            <person name="Mauro-Herrera M."/>
            <person name="Wang L."/>
            <person name="Li P."/>
            <person name="Sharma M."/>
            <person name="Sharma R."/>
            <person name="Ronald P.C."/>
            <person name="Panaud O."/>
            <person name="Kellogg E.A."/>
            <person name="Brutnell T.P."/>
            <person name="Doust A.N."/>
            <person name="Tuskan G.A."/>
            <person name="Rokhsar D."/>
            <person name="Devos K.M."/>
        </authorList>
    </citation>
    <scope>NUCLEOTIDE SEQUENCE [LARGE SCALE GENOMIC DNA]</scope>
    <source>
        <strain evidence="3">cv. Yugu1</strain>
        <strain evidence="1">Yugu1</strain>
    </source>
</reference>
<dbReference type="EMBL" id="AGNK02000586">
    <property type="status" value="NOT_ANNOTATED_CDS"/>
    <property type="molecule type" value="Genomic_DNA"/>
</dbReference>
<proteinExistence type="predicted"/>
<dbReference type="EMBL" id="CM003528">
    <property type="protein sequence ID" value="RCV08735.1"/>
    <property type="molecule type" value="Genomic_DNA"/>
</dbReference>